<keyword evidence="3" id="KW-1185">Reference proteome</keyword>
<dbReference type="STRING" id="572544.Ilyop_1134"/>
<dbReference type="InterPro" id="IPR015378">
    <property type="entry name" value="Transposase-like_Mu_C"/>
</dbReference>
<dbReference type="OrthoDB" id="84747at2"/>
<dbReference type="AlphaFoldDB" id="E3H7W3"/>
<dbReference type="SUPFAM" id="SSF50610">
    <property type="entry name" value="mu transposase, C-terminal domain"/>
    <property type="match status" value="1"/>
</dbReference>
<gene>
    <name evidence="2" type="ordered locus">Ilyop_1134</name>
</gene>
<name>E3H7W3_ILYPC</name>
<accession>E3H7W3</accession>
<protein>
    <submittedName>
        <fullName evidence="2">Transposase-like Mu</fullName>
    </submittedName>
</protein>
<reference evidence="2 3" key="1">
    <citation type="journal article" date="2010" name="Stand. Genomic Sci.">
        <title>Complete genome sequence of Ilyobacter polytropus type strain (CuHbu1).</title>
        <authorList>
            <person name="Sikorski J."/>
            <person name="Chertkov O."/>
            <person name="Lapidus A."/>
            <person name="Nolan M."/>
            <person name="Lucas S."/>
            <person name="Del Rio T.G."/>
            <person name="Tice H."/>
            <person name="Cheng J.F."/>
            <person name="Tapia R."/>
            <person name="Han C."/>
            <person name="Goodwin L."/>
            <person name="Pitluck S."/>
            <person name="Liolios K."/>
            <person name="Ivanova N."/>
            <person name="Mavromatis K."/>
            <person name="Mikhailova N."/>
            <person name="Pati A."/>
            <person name="Chen A."/>
            <person name="Palaniappan K."/>
            <person name="Land M."/>
            <person name="Hauser L."/>
            <person name="Chang Y.J."/>
            <person name="Jeffries C.D."/>
            <person name="Brambilla E."/>
            <person name="Yasawong M."/>
            <person name="Rohde M."/>
            <person name="Pukall R."/>
            <person name="Spring S."/>
            <person name="Goker M."/>
            <person name="Woyke T."/>
            <person name="Bristow J."/>
            <person name="Eisen J.A."/>
            <person name="Markowitz V."/>
            <person name="Hugenholtz P."/>
            <person name="Kyrpides N.C."/>
            <person name="Klenk H.P."/>
        </authorList>
    </citation>
    <scope>NUCLEOTIDE SEQUENCE [LARGE SCALE GENOMIC DNA]</scope>
    <source>
        <strain evidence="3">ATCC 51220 / DSM 2926 / LMG 16218 / CuHBu1</strain>
    </source>
</reference>
<organism evidence="2 3">
    <name type="scientific">Ilyobacter polytropus (strain ATCC 51220 / DSM 2926 / LMG 16218 / CuHBu1)</name>
    <dbReference type="NCBI Taxonomy" id="572544"/>
    <lineage>
        <taxon>Bacteria</taxon>
        <taxon>Fusobacteriati</taxon>
        <taxon>Fusobacteriota</taxon>
        <taxon>Fusobacteriia</taxon>
        <taxon>Fusobacteriales</taxon>
        <taxon>Fusobacteriaceae</taxon>
        <taxon>Ilyobacter</taxon>
    </lineage>
</organism>
<feature type="domain" description="Transposase-like Mu C-terminal" evidence="1">
    <location>
        <begin position="275"/>
        <end position="331"/>
    </location>
</feature>
<dbReference type="InterPro" id="IPR009004">
    <property type="entry name" value="Transposase_Mu_C"/>
</dbReference>
<dbReference type="HOGENOM" id="CLU_743467_0_0_0"/>
<dbReference type="EMBL" id="CP002281">
    <property type="protein sequence ID" value="ADO82915.1"/>
    <property type="molecule type" value="Genomic_DNA"/>
</dbReference>
<evidence type="ECO:0000313" key="3">
    <source>
        <dbReference type="Proteomes" id="UP000006875"/>
    </source>
</evidence>
<evidence type="ECO:0000313" key="2">
    <source>
        <dbReference type="EMBL" id="ADO82915.1"/>
    </source>
</evidence>
<dbReference type="Proteomes" id="UP000006875">
    <property type="component" value="Chromosome"/>
</dbReference>
<proteinExistence type="predicted"/>
<dbReference type="KEGG" id="ipo:Ilyop_1134"/>
<evidence type="ECO:0000259" key="1">
    <source>
        <dbReference type="Pfam" id="PF09299"/>
    </source>
</evidence>
<dbReference type="Pfam" id="PF09299">
    <property type="entry name" value="Mu-transpos_C"/>
    <property type="match status" value="1"/>
</dbReference>
<sequence length="341" mass="40760">MKRWVKAYKENGIEGLIKKERKDKNQYRSLDEKTYEFIKESYEKNPDIKISSLYEKCCKFIKTFSDNTISYHTVYRAVNNLDDFVKNHASINIEKIKKKHQAYRIVQTPLNINIRDFRQNSIKKPYLYLIYDISTNDILNYYLSFTKLDLKKSAAFLRDTIIKNYKPNENFFIKPQNLLIDSFEIKNKRKIEQIKEILDIKIENYYEPNKDMEKFINFLKSDLKNLLKETHFTNSLHDLDKILYSYIFMNNIKNLNDESPFSSSGILKDIDKLDILLGSAKRKVQEYGIRFRNGIYRNPDLKQHTGNILDIKYNVNDLKEIKVYFKGFFLCMAYLSANENF</sequence>
<dbReference type="eggNOG" id="COG2801">
    <property type="taxonomic scope" value="Bacteria"/>
</dbReference>